<proteinExistence type="predicted"/>
<reference evidence="1" key="2">
    <citation type="journal article" date="2015" name="Data Brief">
        <title>Shoot transcriptome of the giant reed, Arundo donax.</title>
        <authorList>
            <person name="Barrero R.A."/>
            <person name="Guerrero F.D."/>
            <person name="Moolhuijzen P."/>
            <person name="Goolsby J.A."/>
            <person name="Tidwell J."/>
            <person name="Bellgard S.E."/>
            <person name="Bellgard M.I."/>
        </authorList>
    </citation>
    <scope>NUCLEOTIDE SEQUENCE</scope>
    <source>
        <tissue evidence="1">Shoot tissue taken approximately 20 cm above the soil surface</tissue>
    </source>
</reference>
<sequence length="65" mass="7102">MYYFFSILTTELISQLPITIAVCHALCGHDCGEVKSQARNARIGARALYWALSSFVVAGGRHSLS</sequence>
<reference evidence="1" key="1">
    <citation type="submission" date="2014-09" db="EMBL/GenBank/DDBJ databases">
        <authorList>
            <person name="Magalhaes I.L.F."/>
            <person name="Oliveira U."/>
            <person name="Santos F.R."/>
            <person name="Vidigal T.H.D.A."/>
            <person name="Brescovit A.D."/>
            <person name="Santos A.J."/>
        </authorList>
    </citation>
    <scope>NUCLEOTIDE SEQUENCE</scope>
    <source>
        <tissue evidence="1">Shoot tissue taken approximately 20 cm above the soil surface</tissue>
    </source>
</reference>
<organism evidence="1">
    <name type="scientific">Arundo donax</name>
    <name type="common">Giant reed</name>
    <name type="synonym">Donax arundinaceus</name>
    <dbReference type="NCBI Taxonomy" id="35708"/>
    <lineage>
        <taxon>Eukaryota</taxon>
        <taxon>Viridiplantae</taxon>
        <taxon>Streptophyta</taxon>
        <taxon>Embryophyta</taxon>
        <taxon>Tracheophyta</taxon>
        <taxon>Spermatophyta</taxon>
        <taxon>Magnoliopsida</taxon>
        <taxon>Liliopsida</taxon>
        <taxon>Poales</taxon>
        <taxon>Poaceae</taxon>
        <taxon>PACMAD clade</taxon>
        <taxon>Arundinoideae</taxon>
        <taxon>Arundineae</taxon>
        <taxon>Arundo</taxon>
    </lineage>
</organism>
<protein>
    <submittedName>
        <fullName evidence="1">Uncharacterized protein</fullName>
    </submittedName>
</protein>
<evidence type="ECO:0000313" key="1">
    <source>
        <dbReference type="EMBL" id="JAE03781.1"/>
    </source>
</evidence>
<dbReference type="EMBL" id="GBRH01194115">
    <property type="protein sequence ID" value="JAE03781.1"/>
    <property type="molecule type" value="Transcribed_RNA"/>
</dbReference>
<accession>A0A0A9F0W4</accession>
<dbReference type="AlphaFoldDB" id="A0A0A9F0W4"/>
<name>A0A0A9F0W4_ARUDO</name>